<dbReference type="Proteomes" id="UP001487740">
    <property type="component" value="Unassembled WGS sequence"/>
</dbReference>
<accession>A0AAW0TE84</accession>
<name>A0AAW0TE84_SCYPA</name>
<sequence>MRWLKRLPGAWSIRSCRHHAGVWNIVSALEAGLSLVRLPMASRNPGRRQAAGWPPLSGLHPPQPPPPLPPPPPPPSSSSFCRLSSWVSWTTWAAVLCMTVIHHKN</sequence>
<evidence type="ECO:0000313" key="3">
    <source>
        <dbReference type="Proteomes" id="UP001487740"/>
    </source>
</evidence>
<evidence type="ECO:0000313" key="2">
    <source>
        <dbReference type="EMBL" id="KAK8385752.1"/>
    </source>
</evidence>
<feature type="region of interest" description="Disordered" evidence="1">
    <location>
        <begin position="44"/>
        <end position="79"/>
    </location>
</feature>
<gene>
    <name evidence="2" type="ORF">O3P69_016489</name>
</gene>
<comment type="caution">
    <text evidence="2">The sequence shown here is derived from an EMBL/GenBank/DDBJ whole genome shotgun (WGS) entry which is preliminary data.</text>
</comment>
<reference evidence="2 3" key="1">
    <citation type="submission" date="2023-03" db="EMBL/GenBank/DDBJ databases">
        <title>High-quality genome of Scylla paramamosain provides insights in environmental adaptation.</title>
        <authorList>
            <person name="Zhang L."/>
        </authorList>
    </citation>
    <scope>NUCLEOTIDE SEQUENCE [LARGE SCALE GENOMIC DNA]</scope>
    <source>
        <strain evidence="2">LZ_2023a</strain>
        <tissue evidence="2">Muscle</tissue>
    </source>
</reference>
<proteinExistence type="predicted"/>
<evidence type="ECO:0000256" key="1">
    <source>
        <dbReference type="SAM" id="MobiDB-lite"/>
    </source>
</evidence>
<feature type="compositionally biased region" description="Pro residues" evidence="1">
    <location>
        <begin position="61"/>
        <end position="76"/>
    </location>
</feature>
<dbReference type="EMBL" id="JARAKH010000032">
    <property type="protein sequence ID" value="KAK8385752.1"/>
    <property type="molecule type" value="Genomic_DNA"/>
</dbReference>
<keyword evidence="3" id="KW-1185">Reference proteome</keyword>
<protein>
    <submittedName>
        <fullName evidence="2">Uncharacterized protein</fullName>
    </submittedName>
</protein>
<dbReference type="AlphaFoldDB" id="A0AAW0TE84"/>
<organism evidence="2 3">
    <name type="scientific">Scylla paramamosain</name>
    <name type="common">Mud crab</name>
    <dbReference type="NCBI Taxonomy" id="85552"/>
    <lineage>
        <taxon>Eukaryota</taxon>
        <taxon>Metazoa</taxon>
        <taxon>Ecdysozoa</taxon>
        <taxon>Arthropoda</taxon>
        <taxon>Crustacea</taxon>
        <taxon>Multicrustacea</taxon>
        <taxon>Malacostraca</taxon>
        <taxon>Eumalacostraca</taxon>
        <taxon>Eucarida</taxon>
        <taxon>Decapoda</taxon>
        <taxon>Pleocyemata</taxon>
        <taxon>Brachyura</taxon>
        <taxon>Eubrachyura</taxon>
        <taxon>Portunoidea</taxon>
        <taxon>Portunidae</taxon>
        <taxon>Portuninae</taxon>
        <taxon>Scylla</taxon>
    </lineage>
</organism>